<reference evidence="7 8" key="1">
    <citation type="submission" date="2024-01" db="EMBL/GenBank/DDBJ databases">
        <title>The complete chloroplast genome sequence of Lithospermum erythrorhizon: insights into the phylogenetic relationship among Boraginaceae species and the maternal lineages of purple gromwells.</title>
        <authorList>
            <person name="Okada T."/>
            <person name="Watanabe K."/>
        </authorList>
    </citation>
    <scope>NUCLEOTIDE SEQUENCE [LARGE SCALE GENOMIC DNA]</scope>
</reference>
<dbReference type="NCBIfam" id="TIGR02251">
    <property type="entry name" value="HIF-SF_euk"/>
    <property type="match status" value="1"/>
</dbReference>
<dbReference type="GO" id="GO:0005634">
    <property type="term" value="C:nucleus"/>
    <property type="evidence" value="ECO:0007669"/>
    <property type="project" value="UniProtKB-ARBA"/>
</dbReference>
<evidence type="ECO:0000256" key="3">
    <source>
        <dbReference type="ARBA" id="ARBA00037324"/>
    </source>
</evidence>
<dbReference type="SUPFAM" id="SSF56784">
    <property type="entry name" value="HAD-like"/>
    <property type="match status" value="1"/>
</dbReference>
<evidence type="ECO:0000259" key="6">
    <source>
        <dbReference type="PROSITE" id="PS50969"/>
    </source>
</evidence>
<feature type="domain" description="FCP1 homology" evidence="6">
    <location>
        <begin position="297"/>
        <end position="456"/>
    </location>
</feature>
<evidence type="ECO:0000313" key="8">
    <source>
        <dbReference type="Proteomes" id="UP001454036"/>
    </source>
</evidence>
<keyword evidence="8" id="KW-1185">Reference proteome</keyword>
<sequence length="474" mass="53368">MPSIKMKSKSTQCGLHVCQRSSMISKSPLSHERIIGNVYDVGSPIHTNEVVSFCKDVCNIVMDEGNDGEFFNAEDPEVQKKSPPRDISATGGMESAAAPSSSCMETIFSPIQGLIDDPNDLLFYDDGGNSYFYLPQLESEDSDDSNKGSCKYQNGSVSNLYISNMILPGIPLDGDSIYDDSTYYNFVHDYKWNDEPSTFFDMTDDFMVMPFLEDTVSVDYTLDNRSSGETLITSSELSVYQAIHQVRSCIQESDIDLTTPDSDKVECFDPHMFIENMPEIPNNASSLRPISLSSQTHKEKNITLVLDLDETLVHSTLEPWNDADFTFPVHFNMKEHQVYVKKRPHLSTFLERVAEMFEIVIFTASESIYANQLLDMLDPDRKLISRRAYRESCTFLDGSYTKDLTVLGVDLAKVVIIDNSPQVFRLQINNGIPIKSWFDEPSDSALLSLLPFLETLACADDVRPIIAERFGNKE</sequence>
<feature type="region of interest" description="Disordered" evidence="5">
    <location>
        <begin position="69"/>
        <end position="97"/>
    </location>
</feature>
<organism evidence="7 8">
    <name type="scientific">Lithospermum erythrorhizon</name>
    <name type="common">Purple gromwell</name>
    <name type="synonym">Lithospermum officinale var. erythrorhizon</name>
    <dbReference type="NCBI Taxonomy" id="34254"/>
    <lineage>
        <taxon>Eukaryota</taxon>
        <taxon>Viridiplantae</taxon>
        <taxon>Streptophyta</taxon>
        <taxon>Embryophyta</taxon>
        <taxon>Tracheophyta</taxon>
        <taxon>Spermatophyta</taxon>
        <taxon>Magnoliopsida</taxon>
        <taxon>eudicotyledons</taxon>
        <taxon>Gunneridae</taxon>
        <taxon>Pentapetalae</taxon>
        <taxon>asterids</taxon>
        <taxon>lamiids</taxon>
        <taxon>Boraginales</taxon>
        <taxon>Boraginaceae</taxon>
        <taxon>Boraginoideae</taxon>
        <taxon>Lithospermeae</taxon>
        <taxon>Lithospermum</taxon>
    </lineage>
</organism>
<keyword evidence="2" id="KW-0904">Protein phosphatase</keyword>
<name>A0AAV3P255_LITER</name>
<evidence type="ECO:0000256" key="1">
    <source>
        <dbReference type="ARBA" id="ARBA00022801"/>
    </source>
</evidence>
<dbReference type="InterPro" id="IPR011948">
    <property type="entry name" value="Dullard_phosphatase"/>
</dbReference>
<dbReference type="Gene3D" id="3.40.50.1000">
    <property type="entry name" value="HAD superfamily/HAD-like"/>
    <property type="match status" value="1"/>
</dbReference>
<dbReference type="CDD" id="cd07521">
    <property type="entry name" value="HAD_FCP1-like"/>
    <property type="match status" value="1"/>
</dbReference>
<dbReference type="Pfam" id="PF03031">
    <property type="entry name" value="NIF"/>
    <property type="match status" value="1"/>
</dbReference>
<evidence type="ECO:0000256" key="5">
    <source>
        <dbReference type="SAM" id="MobiDB-lite"/>
    </source>
</evidence>
<dbReference type="PANTHER" id="PTHR12210">
    <property type="entry name" value="DULLARD PROTEIN PHOSPHATASE"/>
    <property type="match status" value="1"/>
</dbReference>
<evidence type="ECO:0000256" key="2">
    <source>
        <dbReference type="ARBA" id="ARBA00022912"/>
    </source>
</evidence>
<dbReference type="EMBL" id="BAABME010000602">
    <property type="protein sequence ID" value="GAA0144093.1"/>
    <property type="molecule type" value="Genomic_DNA"/>
</dbReference>
<evidence type="ECO:0000313" key="7">
    <source>
        <dbReference type="EMBL" id="GAA0144093.1"/>
    </source>
</evidence>
<comment type="function">
    <text evidence="3">Probable phosphatase.</text>
</comment>
<comment type="caution">
    <text evidence="7">The sequence shown here is derived from an EMBL/GenBank/DDBJ whole genome shotgun (WGS) entry which is preliminary data.</text>
</comment>
<proteinExistence type="inferred from homology"/>
<keyword evidence="1" id="KW-0378">Hydrolase</keyword>
<dbReference type="InterPro" id="IPR004274">
    <property type="entry name" value="FCP1_dom"/>
</dbReference>
<dbReference type="InterPro" id="IPR023214">
    <property type="entry name" value="HAD_sf"/>
</dbReference>
<dbReference type="SMART" id="SM00577">
    <property type="entry name" value="CPDc"/>
    <property type="match status" value="1"/>
</dbReference>
<dbReference type="InterPro" id="IPR036412">
    <property type="entry name" value="HAD-like_sf"/>
</dbReference>
<dbReference type="PROSITE" id="PS50969">
    <property type="entry name" value="FCP1"/>
    <property type="match status" value="1"/>
</dbReference>
<protein>
    <submittedName>
        <fullName evidence="7">Protein phosphatase</fullName>
    </submittedName>
</protein>
<comment type="similarity">
    <text evidence="4">Belongs to the CTDSPL2 family.</text>
</comment>
<dbReference type="InterPro" id="IPR050365">
    <property type="entry name" value="TIM50"/>
</dbReference>
<evidence type="ECO:0000256" key="4">
    <source>
        <dbReference type="ARBA" id="ARBA00038355"/>
    </source>
</evidence>
<dbReference type="AlphaFoldDB" id="A0AAV3P255"/>
<dbReference type="FunFam" id="3.40.50.1000:FF:000015">
    <property type="entry name" value="CTD small phosphatase-like protein 2"/>
    <property type="match status" value="1"/>
</dbReference>
<dbReference type="Proteomes" id="UP001454036">
    <property type="component" value="Unassembled WGS sequence"/>
</dbReference>
<dbReference type="GO" id="GO:0004721">
    <property type="term" value="F:phosphoprotein phosphatase activity"/>
    <property type="evidence" value="ECO:0007669"/>
    <property type="project" value="UniProtKB-KW"/>
</dbReference>
<accession>A0AAV3P255</accession>
<gene>
    <name evidence="7" type="ORF">LIER_04624</name>
</gene>